<dbReference type="KEGG" id="esj:SJ05684_c07400"/>
<keyword evidence="2" id="KW-1185">Reference proteome</keyword>
<dbReference type="EMBL" id="CP023067">
    <property type="protein sequence ID" value="ASY62203.1"/>
    <property type="molecule type" value="Genomic_DNA"/>
</dbReference>
<dbReference type="AlphaFoldDB" id="A0A249P8E6"/>
<name>A0A249P8E6_9HYPH</name>
<organism evidence="1 2">
    <name type="scientific">Sinorhizobium sojae CCBAU 05684</name>
    <dbReference type="NCBI Taxonomy" id="716928"/>
    <lineage>
        <taxon>Bacteria</taxon>
        <taxon>Pseudomonadati</taxon>
        <taxon>Pseudomonadota</taxon>
        <taxon>Alphaproteobacteria</taxon>
        <taxon>Hyphomicrobiales</taxon>
        <taxon>Rhizobiaceae</taxon>
        <taxon>Sinorhizobium/Ensifer group</taxon>
        <taxon>Sinorhizobium</taxon>
    </lineage>
</organism>
<dbReference type="Proteomes" id="UP000217211">
    <property type="component" value="Chromosome"/>
</dbReference>
<accession>A0A249P8E6</accession>
<protein>
    <submittedName>
        <fullName evidence="1">Uncharacterized protein</fullName>
    </submittedName>
</protein>
<gene>
    <name evidence="1" type="ORF">SJ05684_c07400</name>
</gene>
<evidence type="ECO:0000313" key="2">
    <source>
        <dbReference type="Proteomes" id="UP000217211"/>
    </source>
</evidence>
<evidence type="ECO:0000313" key="1">
    <source>
        <dbReference type="EMBL" id="ASY62203.1"/>
    </source>
</evidence>
<reference evidence="1 2" key="1">
    <citation type="submission" date="2017-08" db="EMBL/GenBank/DDBJ databases">
        <title>Multipartite genome sequences of Sinorhizobium species nodulating soybeans.</title>
        <authorList>
            <person name="Tian C.F."/>
        </authorList>
    </citation>
    <scope>NUCLEOTIDE SEQUENCE [LARGE SCALE GENOMIC DNA]</scope>
    <source>
        <strain evidence="1 2">CCBAU 05684</strain>
    </source>
</reference>
<proteinExistence type="predicted"/>
<sequence length="40" mass="4665">MADRGAGRCPPRNGLTARRCVRRRRTHRPFATLEICHKTF</sequence>